<reference evidence="2" key="1">
    <citation type="submission" date="2021-01" db="EMBL/GenBank/DDBJ databases">
        <authorList>
            <person name="Corre E."/>
            <person name="Pelletier E."/>
            <person name="Niang G."/>
            <person name="Scheremetjew M."/>
            <person name="Finn R."/>
            <person name="Kale V."/>
            <person name="Holt S."/>
            <person name="Cochrane G."/>
            <person name="Meng A."/>
            <person name="Brown T."/>
            <person name="Cohen L."/>
        </authorList>
    </citation>
    <scope>NUCLEOTIDE SEQUENCE</scope>
    <source>
        <strain evidence="2">CCAP 955/1</strain>
    </source>
</reference>
<feature type="transmembrane region" description="Helical" evidence="1">
    <location>
        <begin position="90"/>
        <end position="111"/>
    </location>
</feature>
<dbReference type="EMBL" id="HBIC01008014">
    <property type="protein sequence ID" value="CAE0275164.1"/>
    <property type="molecule type" value="Transcribed_RNA"/>
</dbReference>
<evidence type="ECO:0000256" key="1">
    <source>
        <dbReference type="SAM" id="Phobius"/>
    </source>
</evidence>
<gene>
    <name evidence="2" type="ORF">SELO1098_LOCUS3992</name>
</gene>
<protein>
    <submittedName>
        <fullName evidence="2">Uncharacterized protein</fullName>
    </submittedName>
</protein>
<keyword evidence="1" id="KW-0472">Membrane</keyword>
<feature type="transmembrane region" description="Helical" evidence="1">
    <location>
        <begin position="123"/>
        <end position="143"/>
    </location>
</feature>
<feature type="transmembrane region" description="Helical" evidence="1">
    <location>
        <begin position="7"/>
        <end position="29"/>
    </location>
</feature>
<sequence length="189" mass="20149">MSQALNAASAAFALGATVFFIIGCAGYTLNEDQLKNVAWITSDESNTKIYIGLRELRFESSGMNGNLVWDSDSCTQQFCDRCDEDGRSAIALLVISTVFAAIATGLSGALAATHNVGMQVGNLVLSLLSAIFAIIGFGVFMGTCYQKIDQWTDFELEWGPGSIMTLLALIMMFVVTVMQFVAVIVGGSA</sequence>
<accession>A0A7S3M042</accession>
<proteinExistence type="predicted"/>
<name>A0A7S3M042_9STRA</name>
<keyword evidence="1" id="KW-1133">Transmembrane helix</keyword>
<feature type="transmembrane region" description="Helical" evidence="1">
    <location>
        <begin position="163"/>
        <end position="185"/>
    </location>
</feature>
<organism evidence="2">
    <name type="scientific">Spumella elongata</name>
    <dbReference type="NCBI Taxonomy" id="89044"/>
    <lineage>
        <taxon>Eukaryota</taxon>
        <taxon>Sar</taxon>
        <taxon>Stramenopiles</taxon>
        <taxon>Ochrophyta</taxon>
        <taxon>Chrysophyceae</taxon>
        <taxon>Chromulinales</taxon>
        <taxon>Chromulinaceae</taxon>
        <taxon>Spumella</taxon>
    </lineage>
</organism>
<dbReference type="AlphaFoldDB" id="A0A7S3M042"/>
<evidence type="ECO:0000313" key="2">
    <source>
        <dbReference type="EMBL" id="CAE0275164.1"/>
    </source>
</evidence>
<keyword evidence="1" id="KW-0812">Transmembrane</keyword>